<proteinExistence type="predicted"/>
<comment type="caution">
    <text evidence="2">The sequence shown here is derived from an EMBL/GenBank/DDBJ whole genome shotgun (WGS) entry which is preliminary data.</text>
</comment>
<name>A0ABS3ZC37_9GAMM</name>
<dbReference type="PANTHER" id="PTHR43451">
    <property type="entry name" value="ACETYLTRANSFERASE (GNAT) FAMILY PROTEIN"/>
    <property type="match status" value="1"/>
</dbReference>
<dbReference type="CDD" id="cd04301">
    <property type="entry name" value="NAT_SF"/>
    <property type="match status" value="1"/>
</dbReference>
<dbReference type="InterPro" id="IPR000182">
    <property type="entry name" value="GNAT_dom"/>
</dbReference>
<dbReference type="Gene3D" id="3.40.630.30">
    <property type="match status" value="1"/>
</dbReference>
<dbReference type="SUPFAM" id="SSF55729">
    <property type="entry name" value="Acyl-CoA N-acyltransferases (Nat)"/>
    <property type="match status" value="1"/>
</dbReference>
<gene>
    <name evidence="2" type="ORF">H9C73_11040</name>
</gene>
<dbReference type="RefSeq" id="WP_209287888.1">
    <property type="nucleotide sequence ID" value="NZ_JACVEW010000016.1"/>
</dbReference>
<evidence type="ECO:0000259" key="1">
    <source>
        <dbReference type="PROSITE" id="PS51186"/>
    </source>
</evidence>
<accession>A0ABS3ZC37</accession>
<dbReference type="EMBL" id="JACVEW010000016">
    <property type="protein sequence ID" value="MBP0049272.1"/>
    <property type="molecule type" value="Genomic_DNA"/>
</dbReference>
<dbReference type="PROSITE" id="PS51186">
    <property type="entry name" value="GNAT"/>
    <property type="match status" value="1"/>
</dbReference>
<protein>
    <submittedName>
        <fullName evidence="2">GNAT family N-acetyltransferase</fullName>
    </submittedName>
</protein>
<organism evidence="2 3">
    <name type="scientific">Marinobacterium alkalitolerans</name>
    <dbReference type="NCBI Taxonomy" id="1542925"/>
    <lineage>
        <taxon>Bacteria</taxon>
        <taxon>Pseudomonadati</taxon>
        <taxon>Pseudomonadota</taxon>
        <taxon>Gammaproteobacteria</taxon>
        <taxon>Oceanospirillales</taxon>
        <taxon>Oceanospirillaceae</taxon>
        <taxon>Marinobacterium</taxon>
    </lineage>
</organism>
<reference evidence="2 3" key="1">
    <citation type="submission" date="2020-09" db="EMBL/GenBank/DDBJ databases">
        <authorList>
            <person name="Tanuku N.R.S."/>
        </authorList>
    </citation>
    <scope>NUCLEOTIDE SEQUENCE [LARGE SCALE GENOMIC DNA]</scope>
    <source>
        <strain evidence="2 3">AK62</strain>
    </source>
</reference>
<dbReference type="PANTHER" id="PTHR43451:SF1">
    <property type="entry name" value="ACETYLTRANSFERASE"/>
    <property type="match status" value="1"/>
</dbReference>
<keyword evidence="3" id="KW-1185">Reference proteome</keyword>
<dbReference type="InterPro" id="IPR052564">
    <property type="entry name" value="N-acetyltrans/Recomb-assoc"/>
</dbReference>
<dbReference type="InterPro" id="IPR016181">
    <property type="entry name" value="Acyl_CoA_acyltransferase"/>
</dbReference>
<dbReference type="Pfam" id="PF13673">
    <property type="entry name" value="Acetyltransf_10"/>
    <property type="match status" value="1"/>
</dbReference>
<dbReference type="Proteomes" id="UP000810171">
    <property type="component" value="Unassembled WGS sequence"/>
</dbReference>
<evidence type="ECO:0000313" key="3">
    <source>
        <dbReference type="Proteomes" id="UP000810171"/>
    </source>
</evidence>
<evidence type="ECO:0000313" key="2">
    <source>
        <dbReference type="EMBL" id="MBP0049272.1"/>
    </source>
</evidence>
<feature type="domain" description="N-acetyltransferase" evidence="1">
    <location>
        <begin position="1"/>
        <end position="154"/>
    </location>
</feature>
<sequence>MNIRSYLDEWSRDIADLFYASVHAIDPAVYTQEQKDAWAPAPVDYDRWSARLAEKQPFVALMEGRVAGFIELDPDGHIDCLYTHPDYQGRGVASSLYEYLLAEAKQAGITRLYVEASLVARPFFEHRGFAVIKENRVHRNGVALVNFSMQKQLGLIPEASST</sequence>